<name>X6MSG4_RETFI</name>
<dbReference type="Proteomes" id="UP000023152">
    <property type="component" value="Unassembled WGS sequence"/>
</dbReference>
<evidence type="ECO:0000313" key="3">
    <source>
        <dbReference type="EMBL" id="ETO16789.1"/>
    </source>
</evidence>
<accession>X6MSG4</accession>
<evidence type="ECO:0000256" key="1">
    <source>
        <dbReference type="SAM" id="Coils"/>
    </source>
</evidence>
<evidence type="ECO:0000256" key="2">
    <source>
        <dbReference type="SAM" id="MobiDB-lite"/>
    </source>
</evidence>
<keyword evidence="4" id="KW-1185">Reference proteome</keyword>
<protein>
    <submittedName>
        <fullName evidence="3">Uncharacterized protein</fullName>
    </submittedName>
</protein>
<reference evidence="3 4" key="1">
    <citation type="journal article" date="2013" name="Curr. Biol.">
        <title>The Genome of the Foraminiferan Reticulomyxa filosa.</title>
        <authorList>
            <person name="Glockner G."/>
            <person name="Hulsmann N."/>
            <person name="Schleicher M."/>
            <person name="Noegel A.A."/>
            <person name="Eichinger L."/>
            <person name="Gallinger C."/>
            <person name="Pawlowski J."/>
            <person name="Sierra R."/>
            <person name="Euteneuer U."/>
            <person name="Pillet L."/>
            <person name="Moustafa A."/>
            <person name="Platzer M."/>
            <person name="Groth M."/>
            <person name="Szafranski K."/>
            <person name="Schliwa M."/>
        </authorList>
    </citation>
    <scope>NUCLEOTIDE SEQUENCE [LARGE SCALE GENOMIC DNA]</scope>
</reference>
<feature type="compositionally biased region" description="Basic and acidic residues" evidence="2">
    <location>
        <begin position="121"/>
        <end position="139"/>
    </location>
</feature>
<dbReference type="EMBL" id="ASPP01017832">
    <property type="protein sequence ID" value="ETO16789.1"/>
    <property type="molecule type" value="Genomic_DNA"/>
</dbReference>
<organism evidence="3 4">
    <name type="scientific">Reticulomyxa filosa</name>
    <dbReference type="NCBI Taxonomy" id="46433"/>
    <lineage>
        <taxon>Eukaryota</taxon>
        <taxon>Sar</taxon>
        <taxon>Rhizaria</taxon>
        <taxon>Retaria</taxon>
        <taxon>Foraminifera</taxon>
        <taxon>Monothalamids</taxon>
        <taxon>Reticulomyxidae</taxon>
        <taxon>Reticulomyxa</taxon>
    </lineage>
</organism>
<feature type="compositionally biased region" description="Acidic residues" evidence="2">
    <location>
        <begin position="374"/>
        <end position="383"/>
    </location>
</feature>
<evidence type="ECO:0000313" key="4">
    <source>
        <dbReference type="Proteomes" id="UP000023152"/>
    </source>
</evidence>
<gene>
    <name evidence="3" type="ORF">RFI_20550</name>
</gene>
<sequence>MSVSNEFREDIDVGDRLELGEAVSHLKLLEEELQSKENQLNALMESGLEVMEENNQYKMEIEQYKAQLAESRICLETCKLQEAHYREEMKSLKATNAQLVSELTMMEEKLALATDRIISMDKEKEKEKEKESKNEKDKNGTNLPTNQSHEAKEKDNGNDTFILSNYYEALTSMQNDMKKYEQEMDELKEKEKNLSEYVQCLIVEKLALEKQVLHLTQVAQHTPHLTQVAQHTPHLFPPSITPFCHGQATPNLAFNYQMELSRVGHEYTLASMHSNPNDHDHDHDHDHYHDHDHRDYNDNTNHNVNEDEQNLLEELKQLPKLPLMDKEEEEEEEEEEDTSDRSSQMSENDNNLTINVDICQQHDHHYHHNQPALEQEEEEEEEVEKLNVTDIAKTSSLVQQNGSSKELKSNDAYEEYLHLTCAALKIQHPNVDVSSEALLQMVRVKKLPFWRVYDYLSRYLLERMQWEEHEQPKLEAADAKLDYTASQKLTQPAFKQSTASRFLHYIWGNHKNSSRSLDANSVPPVDATIQQGSLSWFLLFIFKTPLKKPVIFEFCIHNFAPLFKIHKLLPLAIFNATCFPKIKNLNFADGGHPILNQKRFIVEPLSIHF</sequence>
<feature type="coiled-coil region" evidence="1">
    <location>
        <begin position="163"/>
        <end position="200"/>
    </location>
</feature>
<dbReference type="AlphaFoldDB" id="X6MSG4"/>
<feature type="compositionally biased region" description="Acidic residues" evidence="2">
    <location>
        <begin position="326"/>
        <end position="338"/>
    </location>
</feature>
<feature type="coiled-coil region" evidence="1">
    <location>
        <begin position="82"/>
        <end position="116"/>
    </location>
</feature>
<feature type="coiled-coil region" evidence="1">
    <location>
        <begin position="19"/>
        <end position="46"/>
    </location>
</feature>
<proteinExistence type="predicted"/>
<feature type="region of interest" description="Disordered" evidence="2">
    <location>
        <begin position="270"/>
        <end position="304"/>
    </location>
</feature>
<comment type="caution">
    <text evidence="3">The sequence shown here is derived from an EMBL/GenBank/DDBJ whole genome shotgun (WGS) entry which is preliminary data.</text>
</comment>
<feature type="compositionally biased region" description="Basic and acidic residues" evidence="2">
    <location>
        <begin position="276"/>
        <end position="297"/>
    </location>
</feature>
<keyword evidence="1" id="KW-0175">Coiled coil</keyword>
<feature type="region of interest" description="Disordered" evidence="2">
    <location>
        <begin position="316"/>
        <end position="348"/>
    </location>
</feature>
<dbReference type="OMA" id="QMSENDN"/>
<feature type="region of interest" description="Disordered" evidence="2">
    <location>
        <begin position="365"/>
        <end position="386"/>
    </location>
</feature>
<feature type="region of interest" description="Disordered" evidence="2">
    <location>
        <begin position="121"/>
        <end position="157"/>
    </location>
</feature>